<feature type="transmembrane region" description="Helical" evidence="1">
    <location>
        <begin position="23"/>
        <end position="46"/>
    </location>
</feature>
<keyword evidence="3" id="KW-1185">Reference proteome</keyword>
<proteinExistence type="predicted"/>
<gene>
    <name evidence="2" type="ORF">U0C82_13060</name>
</gene>
<keyword evidence="1" id="KW-0812">Transmembrane</keyword>
<keyword evidence="1" id="KW-0472">Membrane</keyword>
<protein>
    <submittedName>
        <fullName evidence="2">Uncharacterized protein</fullName>
    </submittedName>
</protein>
<accession>A0ABU5I3W1</accession>
<name>A0ABU5I3W1_9HYPH</name>
<reference evidence="2 3" key="1">
    <citation type="submission" date="2023-12" db="EMBL/GenBank/DDBJ databases">
        <title>Description of Novel Strain Fulvimarina sp. 2208YS6-2-32 isolated from Uroteuthis (Photololigo) edulis.</title>
        <authorList>
            <person name="Park J.-S."/>
        </authorList>
    </citation>
    <scope>NUCLEOTIDE SEQUENCE [LARGE SCALE GENOMIC DNA]</scope>
    <source>
        <strain evidence="2 3">2208YS6-2-32</strain>
    </source>
</reference>
<comment type="caution">
    <text evidence="2">The sequence shown here is derived from an EMBL/GenBank/DDBJ whole genome shotgun (WGS) entry which is preliminary data.</text>
</comment>
<dbReference type="RefSeq" id="WP_322187597.1">
    <property type="nucleotide sequence ID" value="NZ_JAXLPB010000004.1"/>
</dbReference>
<organism evidence="2 3">
    <name type="scientific">Fulvimarina uroteuthidis</name>
    <dbReference type="NCBI Taxonomy" id="3098149"/>
    <lineage>
        <taxon>Bacteria</taxon>
        <taxon>Pseudomonadati</taxon>
        <taxon>Pseudomonadota</taxon>
        <taxon>Alphaproteobacteria</taxon>
        <taxon>Hyphomicrobiales</taxon>
        <taxon>Aurantimonadaceae</taxon>
        <taxon>Fulvimarina</taxon>
    </lineage>
</organism>
<sequence length="142" mass="15577">MDRVPLDELRPIRLPVGFEAFDLHGALAIFSIAVLAGLGLALLVRWMSEPRPTLKRIIARHLAEARPLPADERLLRQARAIEMLDEAIGTKRRVSKTRREAIGGALAALRTDIGAAIYRPAPDIDCDRLDRDILGLAARAGS</sequence>
<dbReference type="Proteomes" id="UP001294412">
    <property type="component" value="Unassembled WGS sequence"/>
</dbReference>
<keyword evidence="1" id="KW-1133">Transmembrane helix</keyword>
<dbReference type="EMBL" id="JAXLPB010000004">
    <property type="protein sequence ID" value="MDY8110070.1"/>
    <property type="molecule type" value="Genomic_DNA"/>
</dbReference>
<evidence type="ECO:0000313" key="2">
    <source>
        <dbReference type="EMBL" id="MDY8110070.1"/>
    </source>
</evidence>
<evidence type="ECO:0000256" key="1">
    <source>
        <dbReference type="SAM" id="Phobius"/>
    </source>
</evidence>
<evidence type="ECO:0000313" key="3">
    <source>
        <dbReference type="Proteomes" id="UP001294412"/>
    </source>
</evidence>